<protein>
    <submittedName>
        <fullName evidence="2">Uncharacterized protein</fullName>
    </submittedName>
</protein>
<keyword evidence="3" id="KW-1185">Reference proteome</keyword>
<reference evidence="2" key="1">
    <citation type="submission" date="2016-03" db="EMBL/GenBank/DDBJ databases">
        <title>Mechanisms controlling the formation of the plant cell surface in tip-growing cells are functionally conserved among land plants.</title>
        <authorList>
            <person name="Honkanen S."/>
            <person name="Jones V.A."/>
            <person name="Morieri G."/>
            <person name="Champion C."/>
            <person name="Hetherington A.J."/>
            <person name="Kelly S."/>
            <person name="Saint-Marcoux D."/>
            <person name="Proust H."/>
            <person name="Prescott H."/>
            <person name="Dolan L."/>
        </authorList>
    </citation>
    <scope>NUCLEOTIDE SEQUENCE [LARGE SCALE GENOMIC DNA]</scope>
    <source>
        <tissue evidence="2">Whole gametophyte</tissue>
    </source>
</reference>
<dbReference type="AlphaFoldDB" id="A0A176VHX7"/>
<feature type="compositionally biased region" description="Basic and acidic residues" evidence="1">
    <location>
        <begin position="115"/>
        <end position="129"/>
    </location>
</feature>
<proteinExistence type="predicted"/>
<sequence length="174" mass="19447">MDIELEKTDLSHETEEINDLDSNGTSQSCTPSPSFSTDPHAAVNDKATMKLQTSSSKSLPPLLAAFNLIPPTPREREREREGEAGRFNRPYETEMERERKQTRRAGALPNSRPPQARDPEAGKRSEAHWAVEGNAIVPIRRDERFLNPSTSRSENLVTLRSDIHLPHVADGPSL</sequence>
<feature type="region of interest" description="Disordered" evidence="1">
    <location>
        <begin position="1"/>
        <end position="130"/>
    </location>
</feature>
<name>A0A176VHX7_MARPO</name>
<feature type="compositionally biased region" description="Basic and acidic residues" evidence="1">
    <location>
        <begin position="73"/>
        <end position="99"/>
    </location>
</feature>
<evidence type="ECO:0000313" key="3">
    <source>
        <dbReference type="Proteomes" id="UP000077202"/>
    </source>
</evidence>
<gene>
    <name evidence="2" type="ORF">AXG93_3873s1060</name>
</gene>
<comment type="caution">
    <text evidence="2">The sequence shown here is derived from an EMBL/GenBank/DDBJ whole genome shotgun (WGS) entry which is preliminary data.</text>
</comment>
<dbReference type="Proteomes" id="UP000077202">
    <property type="component" value="Unassembled WGS sequence"/>
</dbReference>
<dbReference type="EMBL" id="LVLJ01003602">
    <property type="protein sequence ID" value="OAE20549.1"/>
    <property type="molecule type" value="Genomic_DNA"/>
</dbReference>
<evidence type="ECO:0000256" key="1">
    <source>
        <dbReference type="SAM" id="MobiDB-lite"/>
    </source>
</evidence>
<accession>A0A176VHX7</accession>
<organism evidence="2 3">
    <name type="scientific">Marchantia polymorpha subsp. ruderalis</name>
    <dbReference type="NCBI Taxonomy" id="1480154"/>
    <lineage>
        <taxon>Eukaryota</taxon>
        <taxon>Viridiplantae</taxon>
        <taxon>Streptophyta</taxon>
        <taxon>Embryophyta</taxon>
        <taxon>Marchantiophyta</taxon>
        <taxon>Marchantiopsida</taxon>
        <taxon>Marchantiidae</taxon>
        <taxon>Marchantiales</taxon>
        <taxon>Marchantiaceae</taxon>
        <taxon>Marchantia</taxon>
    </lineage>
</organism>
<feature type="compositionally biased region" description="Low complexity" evidence="1">
    <location>
        <begin position="50"/>
        <end position="63"/>
    </location>
</feature>
<feature type="compositionally biased region" description="Polar residues" evidence="1">
    <location>
        <begin position="20"/>
        <end position="37"/>
    </location>
</feature>
<feature type="compositionally biased region" description="Basic and acidic residues" evidence="1">
    <location>
        <begin position="1"/>
        <end position="15"/>
    </location>
</feature>
<evidence type="ECO:0000313" key="2">
    <source>
        <dbReference type="EMBL" id="OAE20549.1"/>
    </source>
</evidence>